<dbReference type="Proteomes" id="UP000607559">
    <property type="component" value="Unassembled WGS sequence"/>
</dbReference>
<sequence>MREEQFWLLVSLKLSGEATAEDLAALDRLLEQHPEMGARLETLHDWWGHRSPSTPRLKKGAFQRHLRRLNESEHLPSRGPWRRRLYLLTAGVAACITAVLLFIHPRAPGTKIPQPVAQSTVSTKKGSKSKIQLPDGSQVWLNADSRITYNESFRGAAREVQLCGEAYFDVVKDRNHPFIIHTSTIDVLVLGTVLNVRSYSNETNTEAVLIHGSVQVTLRGHPEKKIILQPNDKLVVQNGKGVVVSGAGKAVSREADTSRVMRLGKVHFQERDSVATEVLWVKNKLAFDQESLENVALKIERWFNVKVVITNASLQHTEYSGVFEDESLPQVMEALRLTGNFHYTIHRREVTIRP</sequence>
<organism evidence="4 5">
    <name type="scientific">Puia dinghuensis</name>
    <dbReference type="NCBI Taxonomy" id="1792502"/>
    <lineage>
        <taxon>Bacteria</taxon>
        <taxon>Pseudomonadati</taxon>
        <taxon>Bacteroidota</taxon>
        <taxon>Chitinophagia</taxon>
        <taxon>Chitinophagales</taxon>
        <taxon>Chitinophagaceae</taxon>
        <taxon>Puia</taxon>
    </lineage>
</organism>
<evidence type="ECO:0000259" key="2">
    <source>
        <dbReference type="Pfam" id="PF04773"/>
    </source>
</evidence>
<gene>
    <name evidence="4" type="ORF">GCM10011511_03830</name>
</gene>
<accession>A0A8J2XQ75</accession>
<keyword evidence="5" id="KW-1185">Reference proteome</keyword>
<dbReference type="PIRSF" id="PIRSF018266">
    <property type="entry name" value="FecR"/>
    <property type="match status" value="1"/>
</dbReference>
<feature type="transmembrane region" description="Helical" evidence="1">
    <location>
        <begin position="85"/>
        <end position="103"/>
    </location>
</feature>
<comment type="caution">
    <text evidence="4">The sequence shown here is derived from an EMBL/GenBank/DDBJ whole genome shotgun (WGS) entry which is preliminary data.</text>
</comment>
<dbReference type="InterPro" id="IPR012373">
    <property type="entry name" value="Ferrdict_sens_TM"/>
</dbReference>
<reference evidence="4" key="1">
    <citation type="journal article" date="2014" name="Int. J. Syst. Evol. Microbiol.">
        <title>Complete genome sequence of Corynebacterium casei LMG S-19264T (=DSM 44701T), isolated from a smear-ripened cheese.</title>
        <authorList>
            <consortium name="US DOE Joint Genome Institute (JGI-PGF)"/>
            <person name="Walter F."/>
            <person name="Albersmeier A."/>
            <person name="Kalinowski J."/>
            <person name="Ruckert C."/>
        </authorList>
    </citation>
    <scope>NUCLEOTIDE SEQUENCE</scope>
    <source>
        <strain evidence="4">CGMCC 1.15448</strain>
    </source>
</reference>
<dbReference type="EMBL" id="BMJC01000001">
    <property type="protein sequence ID" value="GGA83910.1"/>
    <property type="molecule type" value="Genomic_DNA"/>
</dbReference>
<name>A0A8J2XQ75_9BACT</name>
<proteinExistence type="predicted"/>
<dbReference type="PANTHER" id="PTHR30273:SF2">
    <property type="entry name" value="PROTEIN FECR"/>
    <property type="match status" value="1"/>
</dbReference>
<keyword evidence="1" id="KW-0812">Transmembrane</keyword>
<feature type="domain" description="Protein FecR C-terminal" evidence="3">
    <location>
        <begin position="284"/>
        <end position="352"/>
    </location>
</feature>
<protein>
    <submittedName>
        <fullName evidence="4">Anti-sigma factor</fullName>
    </submittedName>
</protein>
<dbReference type="Pfam" id="PF16344">
    <property type="entry name" value="FecR_C"/>
    <property type="match status" value="1"/>
</dbReference>
<dbReference type="InterPro" id="IPR032508">
    <property type="entry name" value="FecR_C"/>
</dbReference>
<dbReference type="Gene3D" id="2.60.120.1440">
    <property type="match status" value="1"/>
</dbReference>
<dbReference type="AlphaFoldDB" id="A0A8J2XQ75"/>
<evidence type="ECO:0000259" key="3">
    <source>
        <dbReference type="Pfam" id="PF16344"/>
    </source>
</evidence>
<feature type="domain" description="FecR protein" evidence="2">
    <location>
        <begin position="120"/>
        <end position="215"/>
    </location>
</feature>
<evidence type="ECO:0000313" key="4">
    <source>
        <dbReference type="EMBL" id="GGA83910.1"/>
    </source>
</evidence>
<keyword evidence="1" id="KW-1133">Transmembrane helix</keyword>
<dbReference type="InterPro" id="IPR006860">
    <property type="entry name" value="FecR"/>
</dbReference>
<evidence type="ECO:0000313" key="5">
    <source>
        <dbReference type="Proteomes" id="UP000607559"/>
    </source>
</evidence>
<dbReference type="Gene3D" id="3.55.50.30">
    <property type="match status" value="1"/>
</dbReference>
<evidence type="ECO:0000256" key="1">
    <source>
        <dbReference type="SAM" id="Phobius"/>
    </source>
</evidence>
<reference evidence="4" key="2">
    <citation type="submission" date="2020-09" db="EMBL/GenBank/DDBJ databases">
        <authorList>
            <person name="Sun Q."/>
            <person name="Zhou Y."/>
        </authorList>
    </citation>
    <scope>NUCLEOTIDE SEQUENCE</scope>
    <source>
        <strain evidence="4">CGMCC 1.15448</strain>
    </source>
</reference>
<keyword evidence="1" id="KW-0472">Membrane</keyword>
<dbReference type="RefSeq" id="WP_188927964.1">
    <property type="nucleotide sequence ID" value="NZ_BMJC01000001.1"/>
</dbReference>
<dbReference type="GO" id="GO:0016989">
    <property type="term" value="F:sigma factor antagonist activity"/>
    <property type="evidence" value="ECO:0007669"/>
    <property type="project" value="TreeGrafter"/>
</dbReference>
<dbReference type="Pfam" id="PF04773">
    <property type="entry name" value="FecR"/>
    <property type="match status" value="1"/>
</dbReference>
<dbReference type="PANTHER" id="PTHR30273">
    <property type="entry name" value="PERIPLASMIC SIGNAL SENSOR AND SIGMA FACTOR ACTIVATOR FECR-RELATED"/>
    <property type="match status" value="1"/>
</dbReference>